<dbReference type="GO" id="GO:0015631">
    <property type="term" value="F:tubulin binding"/>
    <property type="evidence" value="ECO:0007669"/>
    <property type="project" value="TreeGrafter"/>
</dbReference>
<keyword evidence="3" id="KW-0812">Transmembrane</keyword>
<feature type="compositionally biased region" description="Basic and acidic residues" evidence="2">
    <location>
        <begin position="425"/>
        <end position="434"/>
    </location>
</feature>
<gene>
    <name evidence="5" type="ORF">MERGE_002647</name>
</gene>
<feature type="compositionally biased region" description="Low complexity" evidence="2">
    <location>
        <begin position="826"/>
        <end position="843"/>
    </location>
</feature>
<reference evidence="5" key="1">
    <citation type="submission" date="2020-06" db="EMBL/GenBank/DDBJ databases">
        <title>Genomes of multiple members of Pneumocystis genus reveal paths to human pathogen Pneumocystis jirovecii.</title>
        <authorList>
            <person name="Cisse O.H."/>
            <person name="Ma L."/>
            <person name="Dekker J."/>
            <person name="Khil P."/>
            <person name="Jo J."/>
            <person name="Brenchley J."/>
            <person name="Blair R."/>
            <person name="Pahar B."/>
            <person name="Chabe M."/>
            <person name="Van Rompay K.A."/>
            <person name="Keesler R."/>
            <person name="Sukura A."/>
            <person name="Hirsch V."/>
            <person name="Kutty G."/>
            <person name="Liu Y."/>
            <person name="Peng L."/>
            <person name="Chen J."/>
            <person name="Song J."/>
            <person name="Weissenbacher-Lang C."/>
            <person name="Xu J."/>
            <person name="Upham N.S."/>
            <person name="Stajich J.E."/>
            <person name="Cuomo C.A."/>
            <person name="Cushion M.T."/>
            <person name="Kovacs J.A."/>
        </authorList>
    </citation>
    <scope>NUCLEOTIDE SEQUENCE</scope>
    <source>
        <strain evidence="5">2A</strain>
    </source>
</reference>
<protein>
    <recommendedName>
        <fullName evidence="4">PH domain-containing protein</fullName>
    </recommendedName>
</protein>
<feature type="region of interest" description="Disordered" evidence="2">
    <location>
        <begin position="826"/>
        <end position="854"/>
    </location>
</feature>
<keyword evidence="3" id="KW-0472">Membrane</keyword>
<feature type="transmembrane region" description="Helical" evidence="3">
    <location>
        <begin position="1194"/>
        <end position="1216"/>
    </location>
</feature>
<dbReference type="GO" id="GO:0000226">
    <property type="term" value="P:microtubule cytoskeleton organization"/>
    <property type="evidence" value="ECO:0007669"/>
    <property type="project" value="TreeGrafter"/>
</dbReference>
<evidence type="ECO:0000259" key="4">
    <source>
        <dbReference type="SMART" id="SM00233"/>
    </source>
</evidence>
<dbReference type="InterPro" id="IPR001849">
    <property type="entry name" value="PH_domain"/>
</dbReference>
<dbReference type="GO" id="GO:0032065">
    <property type="term" value="P:maintenance of protein location in cell cortex"/>
    <property type="evidence" value="ECO:0007669"/>
    <property type="project" value="InterPro"/>
</dbReference>
<dbReference type="OrthoDB" id="2149224at2759"/>
<feature type="coiled-coil region" evidence="1">
    <location>
        <begin position="163"/>
        <end position="200"/>
    </location>
</feature>
<dbReference type="GO" id="GO:0005739">
    <property type="term" value="C:mitochondrion"/>
    <property type="evidence" value="ECO:0007669"/>
    <property type="project" value="TreeGrafter"/>
</dbReference>
<feature type="transmembrane region" description="Helical" evidence="3">
    <location>
        <begin position="1247"/>
        <end position="1267"/>
    </location>
</feature>
<feature type="domain" description="PH" evidence="4">
    <location>
        <begin position="869"/>
        <end position="981"/>
    </location>
</feature>
<dbReference type="GO" id="GO:0005543">
    <property type="term" value="F:phospholipid binding"/>
    <property type="evidence" value="ECO:0007669"/>
    <property type="project" value="InterPro"/>
</dbReference>
<dbReference type="GO" id="GO:0005938">
    <property type="term" value="C:cell cortex"/>
    <property type="evidence" value="ECO:0007669"/>
    <property type="project" value="InterPro"/>
</dbReference>
<dbReference type="Pfam" id="PF12814">
    <property type="entry name" value="Mcp5_PH"/>
    <property type="match status" value="1"/>
</dbReference>
<feature type="region of interest" description="Disordered" evidence="2">
    <location>
        <begin position="1008"/>
        <end position="1038"/>
    </location>
</feature>
<dbReference type="Proteomes" id="UP000663699">
    <property type="component" value="Chromosome 6"/>
</dbReference>
<dbReference type="PANTHER" id="PTHR28190">
    <property type="entry name" value="NUCLEAR MIGRATION PROTEIN NUM1"/>
    <property type="match status" value="1"/>
</dbReference>
<evidence type="ECO:0000256" key="1">
    <source>
        <dbReference type="SAM" id="Coils"/>
    </source>
</evidence>
<feature type="transmembrane region" description="Helical" evidence="3">
    <location>
        <begin position="1128"/>
        <end position="1147"/>
    </location>
</feature>
<keyword evidence="1" id="KW-0175">Coiled coil</keyword>
<dbReference type="AlphaFoldDB" id="A0A899G9T8"/>
<name>A0A899G9T8_9ASCO</name>
<dbReference type="SMART" id="SM00233">
    <property type="entry name" value="PH"/>
    <property type="match status" value="1"/>
</dbReference>
<keyword evidence="3" id="KW-1133">Transmembrane helix</keyword>
<feature type="compositionally biased region" description="Basic and acidic residues" evidence="2">
    <location>
        <begin position="458"/>
        <end position="467"/>
    </location>
</feature>
<feature type="coiled-coil region" evidence="1">
    <location>
        <begin position="233"/>
        <end position="285"/>
    </location>
</feature>
<dbReference type="SUPFAM" id="SSF50729">
    <property type="entry name" value="PH domain-like"/>
    <property type="match status" value="1"/>
</dbReference>
<evidence type="ECO:0000313" key="6">
    <source>
        <dbReference type="Proteomes" id="UP000663699"/>
    </source>
</evidence>
<feature type="transmembrane region" description="Helical" evidence="3">
    <location>
        <begin position="1167"/>
        <end position="1188"/>
    </location>
</feature>
<evidence type="ECO:0000313" key="5">
    <source>
        <dbReference type="EMBL" id="QSL65337.1"/>
    </source>
</evidence>
<feature type="coiled-coil region" evidence="1">
    <location>
        <begin position="357"/>
        <end position="395"/>
    </location>
</feature>
<organism evidence="5 6">
    <name type="scientific">Pneumocystis wakefieldiae</name>
    <dbReference type="NCBI Taxonomy" id="38082"/>
    <lineage>
        <taxon>Eukaryota</taxon>
        <taxon>Fungi</taxon>
        <taxon>Dikarya</taxon>
        <taxon>Ascomycota</taxon>
        <taxon>Taphrinomycotina</taxon>
        <taxon>Pneumocystomycetes</taxon>
        <taxon>Pneumocystaceae</taxon>
        <taxon>Pneumocystis</taxon>
    </lineage>
</organism>
<accession>A0A899G9T8</accession>
<dbReference type="InterPro" id="IPR024774">
    <property type="entry name" value="PH_dom-Mcp5-type"/>
</dbReference>
<dbReference type="EMBL" id="CP054537">
    <property type="protein sequence ID" value="QSL65337.1"/>
    <property type="molecule type" value="Genomic_DNA"/>
</dbReference>
<feature type="compositionally biased region" description="Low complexity" evidence="2">
    <location>
        <begin position="1020"/>
        <end position="1032"/>
    </location>
</feature>
<evidence type="ECO:0000256" key="2">
    <source>
        <dbReference type="SAM" id="MobiDB-lite"/>
    </source>
</evidence>
<dbReference type="InterPro" id="IPR053005">
    <property type="entry name" value="Nuclear_Pos-Cytoskel_Interact"/>
</dbReference>
<feature type="region of interest" description="Disordered" evidence="2">
    <location>
        <begin position="423"/>
        <end position="442"/>
    </location>
</feature>
<evidence type="ECO:0000256" key="3">
    <source>
        <dbReference type="SAM" id="Phobius"/>
    </source>
</evidence>
<feature type="compositionally biased region" description="Polar residues" evidence="2">
    <location>
        <begin position="844"/>
        <end position="854"/>
    </location>
</feature>
<keyword evidence="6" id="KW-1185">Reference proteome</keyword>
<feature type="region of interest" description="Disordered" evidence="2">
    <location>
        <begin position="458"/>
        <end position="489"/>
    </location>
</feature>
<sequence>MDTTQTEKALEHQLQEVTARLYTAGRLGERLLNQKKQIEEQLEVLGLNRVPENLKTKLQELEREFEEIKKESNDSWLLLGSLDEVSSLDQQIKPNVPQFISNGTISPIKHGLSTRRRSNKPISRTHDIEFATEIGQSLLAEVRRLQGLLNEREEQWKAIIREKGYLEQEMEGLETKLKTLEESEEKYKEENWNLELMTQEMAKEMSRLSTSETRIMQENARLLKVTQTQIETIETLKQREIELTEILEQLRIKHESEIASFRKAQEELLEERYEWLRQMEELKAERLALTETSDYHKKDIEKREEWMKDDEEIISEMTPERLSLQSPIKGTPSRNVSLEVETIKASFSHAQMTIHGLRNALQREKIEKIELRRLLNEALEKLEKLEKENAKIPKRKTSIRSQYSTMINPYEYKETTNEITIESDSEWRDEHDTSRITINTPDNTKCLRKNSYVEEMRNSGDLEDKISTHTKKTYLDNSDTSQDSDNEINTNKKNRYLCSRKKKEFSFDASQKIQPLFKELQIFSQNNYVETTDTGTMTDEVSDFTKTRNFLFNLNTIIAEKKPASFILNENGILHANDTNSLTNIVSDNPNTIPSMNLSKETNKIDRTNNNIELQSKPFSFSSLVSAFKLKKKKSTQMPSIFEINKNSSNVTLNKLNYNDDLLKDSQLNSKLPDDIKQQEDKSSVILSNSDFNIVLENNRDNFSNSKILFNDQDATLLTSSSKFSENTTDQSLQIESLKSQNRSEFLKKLNTNSGSQMELNKDKYRTLDKTTHMKKTSYEFLLHDPALKKSNKSLSTSTDKETTYGTITVFNSFLASKGSLANNTVKSSSSSFSSKNIENSQSQTNGRRVSTNTQHSIDPQIIRCITQTMIGEYLWKYTRKHARKELSHNRHLRFFWVHPYSRSLYWCKRNPSTSYGQESYAKSAFIESVRAVHDDNNYPQGIHNKSIVVITPTRAIKFTAGVSTSHELWYQALSYLTSRINPLAEISSNTVESIEIKRHNLASKQTADDLDPLFKQSRDSSSTFATSSNKSSSERKTYLQRHASLPKLNQTVQSSINSYSSIKVKKLPSKDHLLPEESHLGEKYKKIDSIMKQTNTDNVRACCNGKHNVGTLSYRSRSFSGESRQISIGYVAGSYLCFSKFILPVMKEHCPLSSIQLMLDVTAKHWIRYILPLKSLAATLILSSYILSEPHVSHPYLLYSGFGVASLIPISFFYIQPKITRIIQDIKAKDTLTIPKENLKSWSRSYLVNTVLSSIIFFMTVIGSYGDTLSI</sequence>
<proteinExistence type="predicted"/>
<feature type="compositionally biased region" description="Polar residues" evidence="2">
    <location>
        <begin position="475"/>
        <end position="489"/>
    </location>
</feature>
<dbReference type="PANTHER" id="PTHR28190:SF1">
    <property type="entry name" value="NUCLEAR MIGRATION PROTEIN NUM1"/>
    <property type="match status" value="1"/>
</dbReference>